<keyword evidence="1" id="KW-0472">Membrane</keyword>
<keyword evidence="1" id="KW-1133">Transmembrane helix</keyword>
<evidence type="ECO:0000313" key="3">
    <source>
        <dbReference type="Proteomes" id="UP001329430"/>
    </source>
</evidence>
<organism evidence="2 3">
    <name type="scientific">Pyrocoelia pectoralis</name>
    <dbReference type="NCBI Taxonomy" id="417401"/>
    <lineage>
        <taxon>Eukaryota</taxon>
        <taxon>Metazoa</taxon>
        <taxon>Ecdysozoa</taxon>
        <taxon>Arthropoda</taxon>
        <taxon>Hexapoda</taxon>
        <taxon>Insecta</taxon>
        <taxon>Pterygota</taxon>
        <taxon>Neoptera</taxon>
        <taxon>Endopterygota</taxon>
        <taxon>Coleoptera</taxon>
        <taxon>Polyphaga</taxon>
        <taxon>Elateriformia</taxon>
        <taxon>Elateroidea</taxon>
        <taxon>Lampyridae</taxon>
        <taxon>Lampyrinae</taxon>
        <taxon>Pyrocoelia</taxon>
    </lineage>
</organism>
<accession>A0AAN7V4F8</accession>
<evidence type="ECO:0000313" key="2">
    <source>
        <dbReference type="EMBL" id="KAK5641830.1"/>
    </source>
</evidence>
<name>A0AAN7V4F8_9COLE</name>
<sequence length="254" mass="28748">MVEETESRGPRTETVKRKLKDGYTIPLLSLVTVTLIVLCSVFYGSTTSESEGNRNVSVSIEEQEFESIARVRIRSQPNCTMKEYIFSTLCEISSELYIRKTTCAPEDVNDLLKHAVPTSKKKSREPRGNSVIYIAVGLLLTSLMVAFLDVYKVKGKPSKSKPQLTKRCSLADLTVLRHSRRESMKKDSMMDEHRVPLKLLGARPLPESRRCSVPYQVSDVSYGNMSPRRGSRKCSLDDVSADSSYNRVRLVRRF</sequence>
<protein>
    <submittedName>
        <fullName evidence="2">Uncharacterized protein</fullName>
    </submittedName>
</protein>
<dbReference type="Proteomes" id="UP001329430">
    <property type="component" value="Chromosome 7"/>
</dbReference>
<evidence type="ECO:0000256" key="1">
    <source>
        <dbReference type="SAM" id="Phobius"/>
    </source>
</evidence>
<gene>
    <name evidence="2" type="ORF">RI129_010377</name>
</gene>
<keyword evidence="3" id="KW-1185">Reference proteome</keyword>
<comment type="caution">
    <text evidence="2">The sequence shown here is derived from an EMBL/GenBank/DDBJ whole genome shotgun (WGS) entry which is preliminary data.</text>
</comment>
<feature type="transmembrane region" description="Helical" evidence="1">
    <location>
        <begin position="131"/>
        <end position="151"/>
    </location>
</feature>
<dbReference type="AlphaFoldDB" id="A0AAN7V4F8"/>
<reference evidence="2 3" key="1">
    <citation type="journal article" date="2024" name="Insects">
        <title>An Improved Chromosome-Level Genome Assembly of the Firefly Pyrocoelia pectoralis.</title>
        <authorList>
            <person name="Fu X."/>
            <person name="Meyer-Rochow V.B."/>
            <person name="Ballantyne L."/>
            <person name="Zhu X."/>
        </authorList>
    </citation>
    <scope>NUCLEOTIDE SEQUENCE [LARGE SCALE GENOMIC DNA]</scope>
    <source>
        <strain evidence="2">XCY_ONT2</strain>
    </source>
</reference>
<keyword evidence="1" id="KW-0812">Transmembrane</keyword>
<dbReference type="EMBL" id="JAVRBK010000007">
    <property type="protein sequence ID" value="KAK5641830.1"/>
    <property type="molecule type" value="Genomic_DNA"/>
</dbReference>
<proteinExistence type="predicted"/>
<feature type="transmembrane region" description="Helical" evidence="1">
    <location>
        <begin position="21"/>
        <end position="43"/>
    </location>
</feature>